<sequence length="391" mass="43416">MTLLDVITKASANTEPLSSQAEHPIVLNPDDIFLSLKPEVENPNPTSLVSPLTGWEISPSDAKIIDLSKKLYTKLNRKLKDIHNFDKQEFLGILNPFLEKIRVEGGINIGVDSTDSGYTLVLIEKVGFLMGRDVLSLVLEACISLEVWELLEALIVNGLVDHSCYSNLIVNLAAKKRSDLLCLCVKHAHHLGSSELLCILKYFLCPPKDGYATMVNVRKEWESQASLAIDKARLGKKSRLAKEASILLMVAHDGFLDAELCLHYLLASNNVDEVVLSSSLGKLSGKEMMNLIRYLGKWLKQYERFPQAIPCPKASSSLGLKACDWVPKLEDVTKCLGFVLDENFSSLMMHPEFHEELKSLEGVVSSLAFEARFCSLMVNVIDKLRAGDVQS</sequence>
<evidence type="ECO:0000313" key="1">
    <source>
        <dbReference type="EMBL" id="OMP09453.1"/>
    </source>
</evidence>
<organism evidence="1 2">
    <name type="scientific">Corchorus olitorius</name>
    <dbReference type="NCBI Taxonomy" id="93759"/>
    <lineage>
        <taxon>Eukaryota</taxon>
        <taxon>Viridiplantae</taxon>
        <taxon>Streptophyta</taxon>
        <taxon>Embryophyta</taxon>
        <taxon>Tracheophyta</taxon>
        <taxon>Spermatophyta</taxon>
        <taxon>Magnoliopsida</taxon>
        <taxon>eudicotyledons</taxon>
        <taxon>Gunneridae</taxon>
        <taxon>Pentapetalae</taxon>
        <taxon>rosids</taxon>
        <taxon>malvids</taxon>
        <taxon>Malvales</taxon>
        <taxon>Malvaceae</taxon>
        <taxon>Grewioideae</taxon>
        <taxon>Apeibeae</taxon>
        <taxon>Corchorus</taxon>
    </lineage>
</organism>
<dbReference type="AlphaFoldDB" id="A0A1R3KQT1"/>
<proteinExistence type="predicted"/>
<dbReference type="STRING" id="93759.A0A1R3KQT1"/>
<dbReference type="PANTHER" id="PTHR37181:SF1">
    <property type="entry name" value="F6A14.6 PROTEIN"/>
    <property type="match status" value="1"/>
</dbReference>
<keyword evidence="2" id="KW-1185">Reference proteome</keyword>
<protein>
    <submittedName>
        <fullName evidence="1">Uncharacterized protein</fullName>
    </submittedName>
</protein>
<reference evidence="2" key="1">
    <citation type="submission" date="2013-09" db="EMBL/GenBank/DDBJ databases">
        <title>Corchorus olitorius genome sequencing.</title>
        <authorList>
            <person name="Alam M."/>
            <person name="Haque M.S."/>
            <person name="Islam M.S."/>
            <person name="Emdad E.M."/>
            <person name="Islam M.M."/>
            <person name="Ahmed B."/>
            <person name="Halim A."/>
            <person name="Hossen Q.M.M."/>
            <person name="Hossain M.Z."/>
            <person name="Ahmed R."/>
            <person name="Khan M.M."/>
            <person name="Islam R."/>
            <person name="Rashid M.M."/>
            <person name="Khan S.A."/>
            <person name="Rahman M.S."/>
            <person name="Alam M."/>
            <person name="Yahiya A.S."/>
            <person name="Khan M.S."/>
            <person name="Azam M.S."/>
            <person name="Haque T."/>
            <person name="Lashkar M.Z.H."/>
            <person name="Akhand A.I."/>
            <person name="Morshed G."/>
            <person name="Roy S."/>
            <person name="Uddin K.S."/>
            <person name="Rabeya T."/>
            <person name="Hossain A.S."/>
            <person name="Chowdhury A."/>
            <person name="Snigdha A.R."/>
            <person name="Mortoza M.S."/>
            <person name="Matin S.A."/>
            <person name="Hoque S.M.E."/>
            <person name="Islam M.K."/>
            <person name="Roy D.K."/>
            <person name="Haider R."/>
            <person name="Moosa M.M."/>
            <person name="Elias S.M."/>
            <person name="Hasan A.M."/>
            <person name="Jahan S."/>
            <person name="Shafiuddin M."/>
            <person name="Mahmood N."/>
            <person name="Shommy N.S."/>
        </authorList>
    </citation>
    <scope>NUCLEOTIDE SEQUENCE [LARGE SCALE GENOMIC DNA]</scope>
    <source>
        <strain evidence="2">cv. O-4</strain>
    </source>
</reference>
<dbReference type="PANTHER" id="PTHR37181">
    <property type="entry name" value="F6A14.6 PROTEIN"/>
    <property type="match status" value="1"/>
</dbReference>
<evidence type="ECO:0000313" key="2">
    <source>
        <dbReference type="Proteomes" id="UP000187203"/>
    </source>
</evidence>
<dbReference type="OrthoDB" id="783877at2759"/>
<gene>
    <name evidence="1" type="ORF">COLO4_05456</name>
</gene>
<dbReference type="EMBL" id="AWUE01012358">
    <property type="protein sequence ID" value="OMP09453.1"/>
    <property type="molecule type" value="Genomic_DNA"/>
</dbReference>
<name>A0A1R3KQT1_9ROSI</name>
<comment type="caution">
    <text evidence="1">The sequence shown here is derived from an EMBL/GenBank/DDBJ whole genome shotgun (WGS) entry which is preliminary data.</text>
</comment>
<accession>A0A1R3KQT1</accession>
<dbReference type="Proteomes" id="UP000187203">
    <property type="component" value="Unassembled WGS sequence"/>
</dbReference>